<dbReference type="SUPFAM" id="SSF81321">
    <property type="entry name" value="Family A G protein-coupled receptor-like"/>
    <property type="match status" value="1"/>
</dbReference>
<feature type="transmembrane region" description="Helical" evidence="5">
    <location>
        <begin position="95"/>
        <end position="119"/>
    </location>
</feature>
<dbReference type="Gene3D" id="1.20.1070.10">
    <property type="entry name" value="Rhodopsin 7-helix transmembrane proteins"/>
    <property type="match status" value="1"/>
</dbReference>
<dbReference type="GO" id="GO:0016020">
    <property type="term" value="C:membrane"/>
    <property type="evidence" value="ECO:0007669"/>
    <property type="project" value="UniProtKB-SubCell"/>
</dbReference>
<comment type="caution">
    <text evidence="7">The sequence shown here is derived from an EMBL/GenBank/DDBJ whole genome shotgun (WGS) entry which is preliminary data.</text>
</comment>
<keyword evidence="3 5" id="KW-1133">Transmembrane helix</keyword>
<name>A0A3M7PIN8_BRAPC</name>
<organism evidence="7 8">
    <name type="scientific">Brachionus plicatilis</name>
    <name type="common">Marine rotifer</name>
    <name type="synonym">Brachionus muelleri</name>
    <dbReference type="NCBI Taxonomy" id="10195"/>
    <lineage>
        <taxon>Eukaryota</taxon>
        <taxon>Metazoa</taxon>
        <taxon>Spiralia</taxon>
        <taxon>Gnathifera</taxon>
        <taxon>Rotifera</taxon>
        <taxon>Eurotatoria</taxon>
        <taxon>Monogononta</taxon>
        <taxon>Pseudotrocha</taxon>
        <taxon>Ploima</taxon>
        <taxon>Brachionidae</taxon>
        <taxon>Brachionus</taxon>
    </lineage>
</organism>
<protein>
    <submittedName>
        <fullName evidence="7">Growth hormone secretagogue receptor type 1</fullName>
    </submittedName>
</protein>
<dbReference type="InterPro" id="IPR017452">
    <property type="entry name" value="GPCR_Rhodpsn_7TM"/>
</dbReference>
<evidence type="ECO:0000256" key="4">
    <source>
        <dbReference type="ARBA" id="ARBA00023136"/>
    </source>
</evidence>
<keyword evidence="2 5" id="KW-0812">Transmembrane</keyword>
<evidence type="ECO:0000256" key="5">
    <source>
        <dbReference type="SAM" id="Phobius"/>
    </source>
</evidence>
<feature type="transmembrane region" description="Helical" evidence="5">
    <location>
        <begin position="201"/>
        <end position="221"/>
    </location>
</feature>
<dbReference type="OrthoDB" id="10011262at2759"/>
<feature type="transmembrane region" description="Helical" evidence="5">
    <location>
        <begin position="67"/>
        <end position="89"/>
    </location>
</feature>
<reference evidence="7 8" key="1">
    <citation type="journal article" date="2018" name="Sci. Rep.">
        <title>Genomic signatures of local adaptation to the degree of environmental predictability in rotifers.</title>
        <authorList>
            <person name="Franch-Gras L."/>
            <person name="Hahn C."/>
            <person name="Garcia-Roger E.M."/>
            <person name="Carmona M.J."/>
            <person name="Serra M."/>
            <person name="Gomez A."/>
        </authorList>
    </citation>
    <scope>NUCLEOTIDE SEQUENCE [LARGE SCALE GENOMIC DNA]</scope>
    <source>
        <strain evidence="7">HYR1</strain>
    </source>
</reference>
<keyword evidence="8" id="KW-1185">Reference proteome</keyword>
<evidence type="ECO:0000313" key="8">
    <source>
        <dbReference type="Proteomes" id="UP000276133"/>
    </source>
</evidence>
<evidence type="ECO:0000259" key="6">
    <source>
        <dbReference type="PROSITE" id="PS50262"/>
    </source>
</evidence>
<dbReference type="PANTHER" id="PTHR46641">
    <property type="entry name" value="FMRFAMIDE RECEPTOR-RELATED"/>
    <property type="match status" value="1"/>
</dbReference>
<feature type="transmembrane region" description="Helical" evidence="5">
    <location>
        <begin position="35"/>
        <end position="55"/>
    </location>
</feature>
<feature type="transmembrane region" description="Helical" evidence="5">
    <location>
        <begin position="147"/>
        <end position="169"/>
    </location>
</feature>
<dbReference type="Proteomes" id="UP000276133">
    <property type="component" value="Unassembled WGS sequence"/>
</dbReference>
<evidence type="ECO:0000256" key="3">
    <source>
        <dbReference type="ARBA" id="ARBA00022989"/>
    </source>
</evidence>
<dbReference type="STRING" id="10195.A0A3M7PIN8"/>
<dbReference type="InterPro" id="IPR052954">
    <property type="entry name" value="GPCR-Ligand_Int"/>
</dbReference>
<keyword evidence="7" id="KW-0675">Receptor</keyword>
<dbReference type="GO" id="GO:0004930">
    <property type="term" value="F:G protein-coupled receptor activity"/>
    <property type="evidence" value="ECO:0007669"/>
    <property type="project" value="InterPro"/>
</dbReference>
<dbReference type="Pfam" id="PF00001">
    <property type="entry name" value="7tm_1"/>
    <property type="match status" value="1"/>
</dbReference>
<comment type="subcellular location">
    <subcellularLocation>
        <location evidence="1">Membrane</location>
    </subcellularLocation>
</comment>
<keyword evidence="4 5" id="KW-0472">Membrane</keyword>
<dbReference type="AlphaFoldDB" id="A0A3M7PIN8"/>
<evidence type="ECO:0000256" key="1">
    <source>
        <dbReference type="ARBA" id="ARBA00004370"/>
    </source>
</evidence>
<dbReference type="EMBL" id="REGN01010492">
    <property type="protein sequence ID" value="RMZ98922.1"/>
    <property type="molecule type" value="Genomic_DNA"/>
</dbReference>
<dbReference type="PROSITE" id="PS50262">
    <property type="entry name" value="G_PROTEIN_RECEP_F1_2"/>
    <property type="match status" value="1"/>
</dbReference>
<evidence type="ECO:0000256" key="2">
    <source>
        <dbReference type="ARBA" id="ARBA00022692"/>
    </source>
</evidence>
<gene>
    <name evidence="7" type="ORF">BpHYR1_053540</name>
</gene>
<dbReference type="InterPro" id="IPR000276">
    <property type="entry name" value="GPCR_Rhodpsn"/>
</dbReference>
<sequence length="311" mass="35717">MNSAKTDMYIRVTNQSKIKTFDSEKKYREWDFGEISLLILVIFGAVTNFLTVIVMTRKRMRSSNASLYIVYIAVCDFIVLLLRFLANMIKLYRIAIYNFCILNQIVAQAASFISVWLILATSAERTAAVIFPLKVTHIFSRKRSKKIILGLVLIFVFISSTVSFCIEYSRAQPHYCQIKGSLNGTCFKYYTLIFPWFRSALGSWIPSVLGFIFSLIIIKALSNASIVRKSITNQMYSNESSRLFKLEEFKLLLMKKNHSYNSSYTADGSLASKRSSSWRTLSSLYSIQLKERQISIMLLTISISIEYYSVL</sequence>
<feature type="domain" description="G-protein coupled receptors family 1 profile" evidence="6">
    <location>
        <begin position="47"/>
        <end position="311"/>
    </location>
</feature>
<evidence type="ECO:0000313" key="7">
    <source>
        <dbReference type="EMBL" id="RMZ98922.1"/>
    </source>
</evidence>
<accession>A0A3M7PIN8</accession>
<proteinExistence type="predicted"/>